<protein>
    <submittedName>
        <fullName evidence="1">Acyl-CoA thioester hydrolase, YbgC/YbaW family</fullName>
    </submittedName>
</protein>
<proteinExistence type="predicted"/>
<keyword evidence="1" id="KW-0378">Hydrolase</keyword>
<dbReference type="AlphaFoldDB" id="A0A0P1INL1"/>
<evidence type="ECO:0000313" key="2">
    <source>
        <dbReference type="Proteomes" id="UP000051260"/>
    </source>
</evidence>
<keyword evidence="2" id="KW-1185">Reference proteome</keyword>
<evidence type="ECO:0000313" key="1">
    <source>
        <dbReference type="EMBL" id="CUK09258.1"/>
    </source>
</evidence>
<dbReference type="CDD" id="cd00586">
    <property type="entry name" value="4HBT"/>
    <property type="match status" value="1"/>
</dbReference>
<reference evidence="2" key="1">
    <citation type="submission" date="2015-09" db="EMBL/GenBank/DDBJ databases">
        <authorList>
            <person name="Rodrigo-Torres L."/>
            <person name="Arahal D.R."/>
        </authorList>
    </citation>
    <scope>NUCLEOTIDE SEQUENCE [LARGE SCALE GENOMIC DNA]</scope>
    <source>
        <strain evidence="2">CECT 5091</strain>
    </source>
</reference>
<accession>A0A0P1INL1</accession>
<dbReference type="SUPFAM" id="SSF54637">
    <property type="entry name" value="Thioesterase/thiol ester dehydrase-isomerase"/>
    <property type="match status" value="1"/>
</dbReference>
<sequence length="136" mass="15315">MILFEFHQKVLFKHCDPAGIVFFPRYFEMINDCIEAFFDQGLNVPFHDLHREGALPTAQIQTQFPAPSRHGDQLIFQLQINRVGNSSATYTMTARCGNGGRLTCSATLVHIDADGRPEAWPDTIRWKLGSFMGEAA</sequence>
<dbReference type="STRING" id="1715692.RUE5091_03156"/>
<gene>
    <name evidence="1" type="ORF">RUE5091_03156</name>
</gene>
<dbReference type="Proteomes" id="UP000051260">
    <property type="component" value="Unassembled WGS sequence"/>
</dbReference>
<dbReference type="GO" id="GO:0016787">
    <property type="term" value="F:hydrolase activity"/>
    <property type="evidence" value="ECO:0007669"/>
    <property type="project" value="UniProtKB-KW"/>
</dbReference>
<dbReference type="InterPro" id="IPR029069">
    <property type="entry name" value="HotDog_dom_sf"/>
</dbReference>
<dbReference type="Pfam" id="PF13279">
    <property type="entry name" value="4HBT_2"/>
    <property type="match status" value="1"/>
</dbReference>
<name>A0A0P1INL1_9RHOB</name>
<organism evidence="1 2">
    <name type="scientific">Ruegeria denitrificans</name>
    <dbReference type="NCBI Taxonomy" id="1715692"/>
    <lineage>
        <taxon>Bacteria</taxon>
        <taxon>Pseudomonadati</taxon>
        <taxon>Pseudomonadota</taxon>
        <taxon>Alphaproteobacteria</taxon>
        <taxon>Rhodobacterales</taxon>
        <taxon>Roseobacteraceae</taxon>
        <taxon>Ruegeria</taxon>
    </lineage>
</organism>
<dbReference type="Gene3D" id="3.10.129.10">
    <property type="entry name" value="Hotdog Thioesterase"/>
    <property type="match status" value="1"/>
</dbReference>
<dbReference type="EMBL" id="CYUD01000010">
    <property type="protein sequence ID" value="CUK09258.1"/>
    <property type="molecule type" value="Genomic_DNA"/>
</dbReference>